<keyword evidence="9" id="KW-0408">Iron</keyword>
<evidence type="ECO:0000256" key="11">
    <source>
        <dbReference type="ARBA" id="ARBA00048179"/>
    </source>
</evidence>
<proteinExistence type="inferred from homology"/>
<evidence type="ECO:0000313" key="13">
    <source>
        <dbReference type="EMBL" id="AFT72191.1"/>
    </source>
</evidence>
<dbReference type="PANTHER" id="PTHR31528">
    <property type="entry name" value="4-AMINO-5-HYDROXYMETHYL-2-METHYLPYRIMIDINE PHOSPHATE SYNTHASE THI11-RELATED"/>
    <property type="match status" value="1"/>
</dbReference>
<accession>K0CKT5</accession>
<evidence type="ECO:0000313" key="14">
    <source>
        <dbReference type="Proteomes" id="UP000006286"/>
    </source>
</evidence>
<evidence type="ECO:0000256" key="1">
    <source>
        <dbReference type="ARBA" id="ARBA00003469"/>
    </source>
</evidence>
<evidence type="ECO:0000256" key="4">
    <source>
        <dbReference type="ARBA" id="ARBA00011738"/>
    </source>
</evidence>
<keyword evidence="5" id="KW-0808">Transferase</keyword>
<evidence type="ECO:0000259" key="12">
    <source>
        <dbReference type="Pfam" id="PF09084"/>
    </source>
</evidence>
<keyword evidence="13" id="KW-0449">Lipoprotein</keyword>
<organism evidence="13 14">
    <name type="scientific">Alcanivorax dieselolei (strain DSM 16502 / CGMCC 1.3690 / MCCC 1A00001 / B-5)</name>
    <name type="common">Alloalcanivorax dieselolei</name>
    <dbReference type="NCBI Taxonomy" id="930169"/>
    <lineage>
        <taxon>Bacteria</taxon>
        <taxon>Pseudomonadati</taxon>
        <taxon>Pseudomonadota</taxon>
        <taxon>Gammaproteobacteria</taxon>
        <taxon>Oceanospirillales</taxon>
        <taxon>Alcanivoracaceae</taxon>
        <taxon>Alloalcanivorax</taxon>
    </lineage>
</organism>
<comment type="pathway">
    <text evidence="2">Cofactor biosynthesis; thiamine diphosphate biosynthesis.</text>
</comment>
<keyword evidence="6" id="KW-0479">Metal-binding</keyword>
<evidence type="ECO:0000256" key="5">
    <source>
        <dbReference type="ARBA" id="ARBA00022679"/>
    </source>
</evidence>
<dbReference type="RefSeq" id="WP_014996242.1">
    <property type="nucleotide sequence ID" value="NC_018691.1"/>
</dbReference>
<protein>
    <recommendedName>
        <fullName evidence="10">Thiamine pyrimidine synthase</fullName>
    </recommendedName>
</protein>
<dbReference type="OrthoDB" id="9180959at2"/>
<dbReference type="KEGG" id="adi:B5T_03929"/>
<dbReference type="Pfam" id="PF09084">
    <property type="entry name" value="NMT1"/>
    <property type="match status" value="1"/>
</dbReference>
<dbReference type="HOGENOM" id="CLU_028871_1_1_6"/>
<dbReference type="GO" id="GO:0046872">
    <property type="term" value="F:metal ion binding"/>
    <property type="evidence" value="ECO:0007669"/>
    <property type="project" value="UniProtKB-KW"/>
</dbReference>
<dbReference type="SUPFAM" id="SSF53850">
    <property type="entry name" value="Periplasmic binding protein-like II"/>
    <property type="match status" value="1"/>
</dbReference>
<dbReference type="EMBL" id="CP003466">
    <property type="protein sequence ID" value="AFT72191.1"/>
    <property type="molecule type" value="Genomic_DNA"/>
</dbReference>
<evidence type="ECO:0000256" key="2">
    <source>
        <dbReference type="ARBA" id="ARBA00004948"/>
    </source>
</evidence>
<evidence type="ECO:0000256" key="9">
    <source>
        <dbReference type="ARBA" id="ARBA00023004"/>
    </source>
</evidence>
<dbReference type="eggNOG" id="COG0715">
    <property type="taxonomic scope" value="Bacteria"/>
</dbReference>
<evidence type="ECO:0000256" key="6">
    <source>
        <dbReference type="ARBA" id="ARBA00022723"/>
    </source>
</evidence>
<keyword evidence="14" id="KW-1185">Reference proteome</keyword>
<gene>
    <name evidence="13" type="ordered locus">B5T_03929</name>
</gene>
<dbReference type="InterPro" id="IPR015168">
    <property type="entry name" value="SsuA/THI5"/>
</dbReference>
<evidence type="ECO:0000256" key="8">
    <source>
        <dbReference type="ARBA" id="ARBA00022977"/>
    </source>
</evidence>
<sequence>MRRYPFVLGLVGLTLFTPLAGWAESLTFITDFGINGRHAYFFVADKKGYYKEEGLDVTFVRGQGSADAIKKVAHGSARMGFADAGALVLARGNDKVPVKLVSIIYAQPPHAIYALEGSGIKTVKDLEGRKIADTAFSAVPTLFSAYAKASGVDPDKVSWLVADGSALPSLLSTGRVDAIGQFIVGEPLLEKAVAPKKLVRLAYRDAGLSYYGNGLVASEETIRDNPDTIRRFVAATLKGMRDAFANPDEAGVILHDYYRQVDADVAAGETRRVAELAKNPDGPGAIDPVRMQETVDLVSAAYEMKYPVKATDLYVDGFAR</sequence>
<dbReference type="STRING" id="930169.B5T_03929"/>
<dbReference type="InterPro" id="IPR027939">
    <property type="entry name" value="NMT1/THI5"/>
</dbReference>
<dbReference type="AlphaFoldDB" id="K0CKT5"/>
<dbReference type="Proteomes" id="UP000006286">
    <property type="component" value="Chromosome"/>
</dbReference>
<evidence type="ECO:0000256" key="3">
    <source>
        <dbReference type="ARBA" id="ARBA00009406"/>
    </source>
</evidence>
<comment type="subunit">
    <text evidence="4">Homodimer.</text>
</comment>
<comment type="catalytic activity">
    <reaction evidence="11">
        <text>N(6)-(pyridoxal phosphate)-L-lysyl-[4-amino-5-hydroxymethyl-2-methylpyrimidine phosphate synthase] + L-histidyl-[4-amino-5-hydroxymethyl-2-methylpyrimidine phosphate synthase] + 2 Fe(3+) + 4 H2O = L-lysyl-[4-amino-5-hydroxymethyl-2-methylpyrimidine phosphate synthase] + (2S)-2-amino-5-hydroxy-4-oxopentanoyl-[4-amino-5-hydroxymethyl-2-methylpyrimidine phosphate synthase] + 4-amino-2-methyl-5-(phosphooxymethyl)pyrimidine + 3-oxopropanoate + 2 Fe(2+) + 2 H(+)</text>
        <dbReference type="Rhea" id="RHEA:65756"/>
        <dbReference type="Rhea" id="RHEA-COMP:16892"/>
        <dbReference type="Rhea" id="RHEA-COMP:16893"/>
        <dbReference type="Rhea" id="RHEA-COMP:16894"/>
        <dbReference type="Rhea" id="RHEA-COMP:16895"/>
        <dbReference type="ChEBI" id="CHEBI:15377"/>
        <dbReference type="ChEBI" id="CHEBI:15378"/>
        <dbReference type="ChEBI" id="CHEBI:29033"/>
        <dbReference type="ChEBI" id="CHEBI:29034"/>
        <dbReference type="ChEBI" id="CHEBI:29969"/>
        <dbReference type="ChEBI" id="CHEBI:29979"/>
        <dbReference type="ChEBI" id="CHEBI:33190"/>
        <dbReference type="ChEBI" id="CHEBI:58354"/>
        <dbReference type="ChEBI" id="CHEBI:143915"/>
        <dbReference type="ChEBI" id="CHEBI:157692"/>
    </reaction>
    <physiologicalReaction direction="left-to-right" evidence="11">
        <dbReference type="Rhea" id="RHEA:65757"/>
    </physiologicalReaction>
</comment>
<dbReference type="PANTHER" id="PTHR31528:SF1">
    <property type="entry name" value="4-AMINO-5-HYDROXYMETHYL-2-METHYLPYRIMIDINE PHOSPHATE SYNTHASE THI11-RELATED"/>
    <property type="match status" value="1"/>
</dbReference>
<name>K0CKT5_ALCDB</name>
<evidence type="ECO:0000256" key="7">
    <source>
        <dbReference type="ARBA" id="ARBA00022898"/>
    </source>
</evidence>
<dbReference type="Gene3D" id="3.40.190.10">
    <property type="entry name" value="Periplasmic binding protein-like II"/>
    <property type="match status" value="2"/>
</dbReference>
<dbReference type="PATRIC" id="fig|930169.3.peg.3886"/>
<comment type="function">
    <text evidence="1">Responsible for the formation of the pyrimidine heterocycle in the thiamine biosynthesis pathway. Catalyzes the formation of hydroxymethylpyrimidine phosphate (HMP-P) from histidine and pyridoxal phosphate (PLP). The protein uses PLP and the active site histidine to form HMP-P, generating an inactive enzyme. The enzyme can only undergo a single turnover, which suggests it is a suicide enzyme.</text>
</comment>
<keyword evidence="7" id="KW-0663">Pyridoxal phosphate</keyword>
<keyword evidence="8" id="KW-0784">Thiamine biosynthesis</keyword>
<comment type="similarity">
    <text evidence="3">Belongs to the NMT1/THI5 family.</text>
</comment>
<feature type="domain" description="SsuA/THI5-like" evidence="12">
    <location>
        <begin position="36"/>
        <end position="250"/>
    </location>
</feature>
<dbReference type="GO" id="GO:0016740">
    <property type="term" value="F:transferase activity"/>
    <property type="evidence" value="ECO:0007669"/>
    <property type="project" value="UniProtKB-KW"/>
</dbReference>
<evidence type="ECO:0000256" key="10">
    <source>
        <dbReference type="ARBA" id="ARBA00033171"/>
    </source>
</evidence>
<dbReference type="GO" id="GO:0009228">
    <property type="term" value="P:thiamine biosynthetic process"/>
    <property type="evidence" value="ECO:0007669"/>
    <property type="project" value="UniProtKB-KW"/>
</dbReference>
<reference evidence="13 14" key="1">
    <citation type="journal article" date="2012" name="J. Bacteriol.">
        <title>Complete genome sequence of Alcanivorax dieselolei type strain B5.</title>
        <authorList>
            <person name="Lai Q."/>
            <person name="Li W."/>
            <person name="Shao Z."/>
        </authorList>
    </citation>
    <scope>NUCLEOTIDE SEQUENCE [LARGE SCALE GENOMIC DNA]</scope>
    <source>
        <strain evidence="14">DSM 16502 / CGMCC 1.3690 / B-5</strain>
    </source>
</reference>